<dbReference type="PANTHER" id="PTHR43333:SF1">
    <property type="entry name" value="D-ISOMER SPECIFIC 2-HYDROXYACID DEHYDROGENASE NAD-BINDING DOMAIN-CONTAINING PROTEIN"/>
    <property type="match status" value="1"/>
</dbReference>
<dbReference type="Proteomes" id="UP001519887">
    <property type="component" value="Unassembled WGS sequence"/>
</dbReference>
<protein>
    <submittedName>
        <fullName evidence="4">D-2-hydroxyacid dehydrogenase</fullName>
    </submittedName>
</protein>
<keyword evidence="2" id="KW-0520">NAD</keyword>
<evidence type="ECO:0000313" key="4">
    <source>
        <dbReference type="EMBL" id="MBW7457057.1"/>
    </source>
</evidence>
<evidence type="ECO:0000256" key="2">
    <source>
        <dbReference type="ARBA" id="ARBA00023027"/>
    </source>
</evidence>
<keyword evidence="1" id="KW-0560">Oxidoreductase</keyword>
<evidence type="ECO:0000256" key="1">
    <source>
        <dbReference type="ARBA" id="ARBA00023002"/>
    </source>
</evidence>
<keyword evidence="5" id="KW-1185">Reference proteome</keyword>
<dbReference type="InterPro" id="IPR006140">
    <property type="entry name" value="D-isomer_DH_NAD-bd"/>
</dbReference>
<organism evidence="4 5">
    <name type="scientific">Paenibacillus sepulcri</name>
    <dbReference type="NCBI Taxonomy" id="359917"/>
    <lineage>
        <taxon>Bacteria</taxon>
        <taxon>Bacillati</taxon>
        <taxon>Bacillota</taxon>
        <taxon>Bacilli</taxon>
        <taxon>Bacillales</taxon>
        <taxon>Paenibacillaceae</taxon>
        <taxon>Paenibacillus</taxon>
    </lineage>
</organism>
<dbReference type="PANTHER" id="PTHR43333">
    <property type="entry name" value="2-HACID_DH_C DOMAIN-CONTAINING PROTEIN"/>
    <property type="match status" value="1"/>
</dbReference>
<name>A0ABS7C7Z3_9BACL</name>
<dbReference type="Gene3D" id="3.40.50.720">
    <property type="entry name" value="NAD(P)-binding Rossmann-like Domain"/>
    <property type="match status" value="2"/>
</dbReference>
<comment type="caution">
    <text evidence="4">The sequence shown here is derived from an EMBL/GenBank/DDBJ whole genome shotgun (WGS) entry which is preliminary data.</text>
</comment>
<accession>A0ABS7C7Z3</accession>
<evidence type="ECO:0000259" key="3">
    <source>
        <dbReference type="Pfam" id="PF02826"/>
    </source>
</evidence>
<reference evidence="4 5" key="1">
    <citation type="submission" date="2021-07" db="EMBL/GenBank/DDBJ databases">
        <title>Paenibacillus radiodurans sp. nov., isolated from the southeastern edge of Tengger Desert.</title>
        <authorList>
            <person name="Zhang G."/>
        </authorList>
    </citation>
    <scope>NUCLEOTIDE SEQUENCE [LARGE SCALE GENOMIC DNA]</scope>
    <source>
        <strain evidence="4 5">CCM 7311</strain>
    </source>
</reference>
<gene>
    <name evidence="4" type="ORF">K0U00_23760</name>
</gene>
<dbReference type="Pfam" id="PF02826">
    <property type="entry name" value="2-Hacid_dh_C"/>
    <property type="match status" value="1"/>
</dbReference>
<feature type="domain" description="D-isomer specific 2-hydroxyacid dehydrogenase NAD-binding" evidence="3">
    <location>
        <begin position="105"/>
        <end position="157"/>
    </location>
</feature>
<dbReference type="EMBL" id="JAHZIK010000738">
    <property type="protein sequence ID" value="MBW7457057.1"/>
    <property type="molecule type" value="Genomic_DNA"/>
</dbReference>
<feature type="non-terminal residue" evidence="4">
    <location>
        <position position="157"/>
    </location>
</feature>
<evidence type="ECO:0000313" key="5">
    <source>
        <dbReference type="Proteomes" id="UP001519887"/>
    </source>
</evidence>
<sequence>MGKIVVVHPLEPRFADQIREAAPGWELIEGHDRAFAAQHLPDAEIVLGWNSLVEKLVVTGPSHLKWVQNWGAGVELLPLGKFRELGIALTNASGVHPNPISETIFAMLLSFTRHLHTAIRNQTRSSWMNTGEMGEAHGRTMGILGVGAIGLETARLA</sequence>
<proteinExistence type="predicted"/>
<dbReference type="SUPFAM" id="SSF52283">
    <property type="entry name" value="Formate/glycerate dehydrogenase catalytic domain-like"/>
    <property type="match status" value="1"/>
</dbReference>